<proteinExistence type="predicted"/>
<accession>A0AAV0M1R8</accession>
<organism evidence="1 2">
    <name type="scientific">Linum tenue</name>
    <dbReference type="NCBI Taxonomy" id="586396"/>
    <lineage>
        <taxon>Eukaryota</taxon>
        <taxon>Viridiplantae</taxon>
        <taxon>Streptophyta</taxon>
        <taxon>Embryophyta</taxon>
        <taxon>Tracheophyta</taxon>
        <taxon>Spermatophyta</taxon>
        <taxon>Magnoliopsida</taxon>
        <taxon>eudicotyledons</taxon>
        <taxon>Gunneridae</taxon>
        <taxon>Pentapetalae</taxon>
        <taxon>rosids</taxon>
        <taxon>fabids</taxon>
        <taxon>Malpighiales</taxon>
        <taxon>Linaceae</taxon>
        <taxon>Linum</taxon>
    </lineage>
</organism>
<keyword evidence="2" id="KW-1185">Reference proteome</keyword>
<name>A0AAV0M1R8_9ROSI</name>
<dbReference type="EMBL" id="CAMGYJ010000007">
    <property type="protein sequence ID" value="CAI0440663.1"/>
    <property type="molecule type" value="Genomic_DNA"/>
</dbReference>
<dbReference type="AlphaFoldDB" id="A0AAV0M1R8"/>
<reference evidence="1" key="1">
    <citation type="submission" date="2022-08" db="EMBL/GenBank/DDBJ databases">
        <authorList>
            <person name="Gutierrez-Valencia J."/>
        </authorList>
    </citation>
    <scope>NUCLEOTIDE SEQUENCE</scope>
</reference>
<sequence length="54" mass="6164">MRRVHIQEVNSDWEHKFGARGGKESDGGFGSGIQRQCLQSHHQELQPFLQCCLP</sequence>
<comment type="caution">
    <text evidence="1">The sequence shown here is derived from an EMBL/GenBank/DDBJ whole genome shotgun (WGS) entry which is preliminary data.</text>
</comment>
<dbReference type="Proteomes" id="UP001154282">
    <property type="component" value="Unassembled WGS sequence"/>
</dbReference>
<evidence type="ECO:0000313" key="2">
    <source>
        <dbReference type="Proteomes" id="UP001154282"/>
    </source>
</evidence>
<gene>
    <name evidence="1" type="ORF">LITE_LOCUS26594</name>
</gene>
<protein>
    <submittedName>
        <fullName evidence="1">Uncharacterized protein</fullName>
    </submittedName>
</protein>
<evidence type="ECO:0000313" key="1">
    <source>
        <dbReference type="EMBL" id="CAI0440663.1"/>
    </source>
</evidence>